<keyword evidence="1" id="KW-0479">Metal-binding</keyword>
<dbReference type="AlphaFoldDB" id="A0A5B8ISG8"/>
<dbReference type="Proteomes" id="UP000318483">
    <property type="component" value="Chromosome"/>
</dbReference>
<dbReference type="EMBL" id="CP042261">
    <property type="protein sequence ID" value="QDY68544.1"/>
    <property type="molecule type" value="Genomic_DNA"/>
</dbReference>
<evidence type="ECO:0000259" key="2">
    <source>
        <dbReference type="Pfam" id="PF07883"/>
    </source>
</evidence>
<dbReference type="InterPro" id="IPR013096">
    <property type="entry name" value="Cupin_2"/>
</dbReference>
<dbReference type="GO" id="GO:0046872">
    <property type="term" value="F:metal ion binding"/>
    <property type="evidence" value="ECO:0007669"/>
    <property type="project" value="UniProtKB-KW"/>
</dbReference>
<evidence type="ECO:0000256" key="1">
    <source>
        <dbReference type="ARBA" id="ARBA00022723"/>
    </source>
</evidence>
<dbReference type="InterPro" id="IPR014710">
    <property type="entry name" value="RmlC-like_jellyroll"/>
</dbReference>
<protein>
    <submittedName>
        <fullName evidence="3">Cupin domain-containing protein</fullName>
    </submittedName>
</protein>
<dbReference type="InterPro" id="IPR051610">
    <property type="entry name" value="GPI/OXD"/>
</dbReference>
<organism evidence="3 4">
    <name type="scientific">Qingshengfaniella alkalisoli</name>
    <dbReference type="NCBI Taxonomy" id="2599296"/>
    <lineage>
        <taxon>Bacteria</taxon>
        <taxon>Pseudomonadati</taxon>
        <taxon>Pseudomonadota</taxon>
        <taxon>Alphaproteobacteria</taxon>
        <taxon>Rhodobacterales</taxon>
        <taxon>Paracoccaceae</taxon>
        <taxon>Qingshengfaniella</taxon>
    </lineage>
</organism>
<proteinExistence type="predicted"/>
<dbReference type="KEGG" id="lit:FPZ52_02180"/>
<dbReference type="SUPFAM" id="SSF51182">
    <property type="entry name" value="RmlC-like cupins"/>
    <property type="match status" value="1"/>
</dbReference>
<evidence type="ECO:0000313" key="3">
    <source>
        <dbReference type="EMBL" id="QDY68544.1"/>
    </source>
</evidence>
<name>A0A5B8ISG8_9RHOB</name>
<evidence type="ECO:0000313" key="4">
    <source>
        <dbReference type="Proteomes" id="UP000318483"/>
    </source>
</evidence>
<dbReference type="CDD" id="cd02224">
    <property type="entry name" value="cupin_SPO2919-like"/>
    <property type="match status" value="1"/>
</dbReference>
<reference evidence="3 4" key="1">
    <citation type="submission" date="2019-07" db="EMBL/GenBank/DDBJ databases">
        <title>Litoreibacter alkalisoli sp. nov., isolated from saline-alkaline soil.</title>
        <authorList>
            <person name="Wang S."/>
            <person name="Xu L."/>
            <person name="Xing Y.-T."/>
            <person name="Sun J.-Q."/>
        </authorList>
    </citation>
    <scope>NUCLEOTIDE SEQUENCE [LARGE SCALE GENOMIC DNA]</scope>
    <source>
        <strain evidence="3 4">LN3S51</strain>
    </source>
</reference>
<dbReference type="PANTHER" id="PTHR35848">
    <property type="entry name" value="OXALATE-BINDING PROTEIN"/>
    <property type="match status" value="1"/>
</dbReference>
<keyword evidence="4" id="KW-1185">Reference proteome</keyword>
<sequence length="158" mass="17368">MILRKGSIAEKAFPSRYPEPYGAGSDGVHGVPLGATAGLTQFGVYVERLDPGMRGSLKHWHENEDEFLYVLEGVLTVTEADEHHVLHPGDACGWPADEGVGHTIRNDGDTPVRYLIVGSRLPDETCHYPGCDLLSVRREGKGQFTRLDGTPYPPRDDE</sequence>
<dbReference type="OrthoDB" id="5290459at2"/>
<accession>A0A5B8ISG8</accession>
<feature type="domain" description="Cupin type-2" evidence="2">
    <location>
        <begin position="46"/>
        <end position="117"/>
    </location>
</feature>
<dbReference type="Pfam" id="PF07883">
    <property type="entry name" value="Cupin_2"/>
    <property type="match status" value="1"/>
</dbReference>
<dbReference type="PANTHER" id="PTHR35848:SF9">
    <property type="entry name" value="SLL1358 PROTEIN"/>
    <property type="match status" value="1"/>
</dbReference>
<dbReference type="RefSeq" id="WP_146363269.1">
    <property type="nucleotide sequence ID" value="NZ_CP042261.1"/>
</dbReference>
<dbReference type="InterPro" id="IPR011051">
    <property type="entry name" value="RmlC_Cupin_sf"/>
</dbReference>
<dbReference type="Gene3D" id="2.60.120.10">
    <property type="entry name" value="Jelly Rolls"/>
    <property type="match status" value="1"/>
</dbReference>
<gene>
    <name evidence="3" type="ORF">FPZ52_02180</name>
</gene>